<reference evidence="1 2" key="1">
    <citation type="submission" date="2019-04" db="EMBL/GenBank/DDBJ databases">
        <title>Fungal friends and foes A comparative genomics study of 23 Aspergillus species from section Flavi.</title>
        <authorList>
            <consortium name="DOE Joint Genome Institute"/>
            <person name="Kjaerbolling I."/>
            <person name="Vesth T.C."/>
            <person name="Frisvad J.C."/>
            <person name="Nybo J.L."/>
            <person name="Theobald S."/>
            <person name="Kildgaard S."/>
            <person name="Petersen T.I."/>
            <person name="Kuo A."/>
            <person name="Sato A."/>
            <person name="Lyhne E.K."/>
            <person name="Kogle M.E."/>
            <person name="Wiebenga A."/>
            <person name="Kun R.S."/>
            <person name="Lubbers R.J."/>
            <person name="Makela M.R."/>
            <person name="Barry K."/>
            <person name="Chovatia M."/>
            <person name="Clum A."/>
            <person name="Daum C."/>
            <person name="Haridas S."/>
            <person name="He G."/>
            <person name="LaButti K."/>
            <person name="Lipzen A."/>
            <person name="Mondo S."/>
            <person name="Pangilinan J."/>
            <person name="Riley R."/>
            <person name="Salamov A."/>
            <person name="Simmons B.A."/>
            <person name="Magnuson J.K."/>
            <person name="Henrissat B."/>
            <person name="Mortensen U.H."/>
            <person name="Larsen T.O."/>
            <person name="De vries R.P."/>
            <person name="Grigoriev I.V."/>
            <person name="Machida M."/>
            <person name="Baker S.E."/>
            <person name="Andersen M.R."/>
        </authorList>
    </citation>
    <scope>NUCLEOTIDE SEQUENCE [LARGE SCALE GENOMIC DNA]</scope>
    <source>
        <strain evidence="1 2">CBS 126849</strain>
    </source>
</reference>
<evidence type="ECO:0000313" key="1">
    <source>
        <dbReference type="EMBL" id="KAB8213165.1"/>
    </source>
</evidence>
<protein>
    <submittedName>
        <fullName evidence="1">Uncharacterized protein</fullName>
    </submittedName>
</protein>
<evidence type="ECO:0000313" key="2">
    <source>
        <dbReference type="Proteomes" id="UP000326799"/>
    </source>
</evidence>
<accession>A0A5N6E7T1</accession>
<dbReference type="EMBL" id="ML733678">
    <property type="protein sequence ID" value="KAB8213165.1"/>
    <property type="molecule type" value="Genomic_DNA"/>
</dbReference>
<gene>
    <name evidence="1" type="ORF">BDV33DRAFT_75955</name>
</gene>
<sequence length="152" mass="16902">MNMLEHLGMRRNNHRKNDTYCISIWLHASFSTATALPHICLAEPSQSRGADGYCTNDWNSYLKRTSSGLLTSRPGRVASSLSCNGRWCMHGHSVLSHVLSPFDPNTRRTQIQYIQYKRLPHIGPVTAVAGDSTQSCPRAAQSAVTTALIVYR</sequence>
<dbReference type="Proteomes" id="UP000326799">
    <property type="component" value="Unassembled WGS sequence"/>
</dbReference>
<dbReference type="AlphaFoldDB" id="A0A5N6E7T1"/>
<name>A0A5N6E7T1_9EURO</name>
<keyword evidence="2" id="KW-1185">Reference proteome</keyword>
<organism evidence="1 2">
    <name type="scientific">Aspergillus novoparasiticus</name>
    <dbReference type="NCBI Taxonomy" id="986946"/>
    <lineage>
        <taxon>Eukaryota</taxon>
        <taxon>Fungi</taxon>
        <taxon>Dikarya</taxon>
        <taxon>Ascomycota</taxon>
        <taxon>Pezizomycotina</taxon>
        <taxon>Eurotiomycetes</taxon>
        <taxon>Eurotiomycetidae</taxon>
        <taxon>Eurotiales</taxon>
        <taxon>Aspergillaceae</taxon>
        <taxon>Aspergillus</taxon>
        <taxon>Aspergillus subgen. Circumdati</taxon>
    </lineage>
</organism>
<proteinExistence type="predicted"/>